<dbReference type="AlphaFoldDB" id="A0A4S2JD98"/>
<dbReference type="InterPro" id="IPR006578">
    <property type="entry name" value="MADF-dom"/>
</dbReference>
<dbReference type="EMBL" id="QBLH01003804">
    <property type="protein sequence ID" value="TGZ32956.1"/>
    <property type="molecule type" value="Genomic_DNA"/>
</dbReference>
<feature type="non-terminal residue" evidence="3">
    <location>
        <position position="219"/>
    </location>
</feature>
<proteinExistence type="predicted"/>
<dbReference type="SMART" id="SM00595">
    <property type="entry name" value="MADF"/>
    <property type="match status" value="1"/>
</dbReference>
<name>A0A4S2JD98_9HYME</name>
<feature type="region of interest" description="Disordered" evidence="1">
    <location>
        <begin position="167"/>
        <end position="189"/>
    </location>
</feature>
<dbReference type="PANTHER" id="PTHR12243">
    <property type="entry name" value="MADF DOMAIN TRANSCRIPTION FACTOR"/>
    <property type="match status" value="1"/>
</dbReference>
<dbReference type="InterPro" id="IPR039353">
    <property type="entry name" value="TF_Adf1"/>
</dbReference>
<evidence type="ECO:0000313" key="4">
    <source>
        <dbReference type="Proteomes" id="UP000310200"/>
    </source>
</evidence>
<organism evidence="3 4">
    <name type="scientific">Temnothorax longispinosus</name>
    <dbReference type="NCBI Taxonomy" id="300112"/>
    <lineage>
        <taxon>Eukaryota</taxon>
        <taxon>Metazoa</taxon>
        <taxon>Ecdysozoa</taxon>
        <taxon>Arthropoda</taxon>
        <taxon>Hexapoda</taxon>
        <taxon>Insecta</taxon>
        <taxon>Pterygota</taxon>
        <taxon>Neoptera</taxon>
        <taxon>Endopterygota</taxon>
        <taxon>Hymenoptera</taxon>
        <taxon>Apocrita</taxon>
        <taxon>Aculeata</taxon>
        <taxon>Formicoidea</taxon>
        <taxon>Formicidae</taxon>
        <taxon>Myrmicinae</taxon>
        <taxon>Temnothorax</taxon>
    </lineage>
</organism>
<dbReference type="GO" id="GO:0005667">
    <property type="term" value="C:transcription regulator complex"/>
    <property type="evidence" value="ECO:0007669"/>
    <property type="project" value="TreeGrafter"/>
</dbReference>
<dbReference type="PROSITE" id="PS51029">
    <property type="entry name" value="MADF"/>
    <property type="match status" value="1"/>
</dbReference>
<accession>A0A4S2JD98</accession>
<dbReference type="GO" id="GO:0005634">
    <property type="term" value="C:nucleus"/>
    <property type="evidence" value="ECO:0007669"/>
    <property type="project" value="TreeGrafter"/>
</dbReference>
<comment type="caution">
    <text evidence="3">The sequence shown here is derived from an EMBL/GenBank/DDBJ whole genome shotgun (WGS) entry which is preliminary data.</text>
</comment>
<dbReference type="PANTHER" id="PTHR12243:SF67">
    <property type="entry name" value="COREPRESSOR OF PANGOLIN, ISOFORM A-RELATED"/>
    <property type="match status" value="1"/>
</dbReference>
<protein>
    <recommendedName>
        <fullName evidence="2">MADF domain-containing protein</fullName>
    </recommendedName>
</protein>
<dbReference type="Proteomes" id="UP000310200">
    <property type="component" value="Unassembled WGS sequence"/>
</dbReference>
<sequence>MKDDHVCELLDANSDKDSNLMTSPIEETPLFNEVYNREELINEVFKRAPLWNSTLPYEKRGPTVTKFLWSEIYEILNLHPGTANTKWRNLRDTYVRKLSEQQKYIPSRSGAEAKVKPVLCPYFELLGFFRPTVTRRKTFSNIQPLASCSTNSDKHYIEQQNVDYSNQRRSVTSDYSPTQQKKKPSIKREKSEILKNIQIPNSSCKNTGTTNFQMNVLTC</sequence>
<evidence type="ECO:0000313" key="3">
    <source>
        <dbReference type="EMBL" id="TGZ32956.1"/>
    </source>
</evidence>
<dbReference type="Pfam" id="PF10545">
    <property type="entry name" value="MADF_DNA_bdg"/>
    <property type="match status" value="1"/>
</dbReference>
<feature type="domain" description="MADF" evidence="2">
    <location>
        <begin position="39"/>
        <end position="134"/>
    </location>
</feature>
<keyword evidence="4" id="KW-1185">Reference proteome</keyword>
<evidence type="ECO:0000259" key="2">
    <source>
        <dbReference type="PROSITE" id="PS51029"/>
    </source>
</evidence>
<gene>
    <name evidence="3" type="ORF">DBV15_12466</name>
</gene>
<reference evidence="3 4" key="1">
    <citation type="journal article" date="2019" name="Philos. Trans. R. Soc. Lond., B, Biol. Sci.">
        <title>Ant behaviour and brain gene expression of defending hosts depend on the ecological success of the intruding social parasite.</title>
        <authorList>
            <person name="Kaur R."/>
            <person name="Stoldt M."/>
            <person name="Jongepier E."/>
            <person name="Feldmeyer B."/>
            <person name="Menzel F."/>
            <person name="Bornberg-Bauer E."/>
            <person name="Foitzik S."/>
        </authorList>
    </citation>
    <scope>NUCLEOTIDE SEQUENCE [LARGE SCALE GENOMIC DNA]</scope>
    <source>
        <tissue evidence="3">Whole body</tissue>
    </source>
</reference>
<evidence type="ECO:0000256" key="1">
    <source>
        <dbReference type="SAM" id="MobiDB-lite"/>
    </source>
</evidence>
<feature type="compositionally biased region" description="Polar residues" evidence="1">
    <location>
        <begin position="167"/>
        <end position="179"/>
    </location>
</feature>
<dbReference type="GO" id="GO:0006357">
    <property type="term" value="P:regulation of transcription by RNA polymerase II"/>
    <property type="evidence" value="ECO:0007669"/>
    <property type="project" value="TreeGrafter"/>
</dbReference>